<dbReference type="PROSITE" id="PS51380">
    <property type="entry name" value="EXS"/>
    <property type="match status" value="1"/>
</dbReference>
<dbReference type="Proteomes" id="UP000515125">
    <property type="component" value="Unplaced"/>
</dbReference>
<evidence type="ECO:0000256" key="1">
    <source>
        <dbReference type="ARBA" id="ARBA00004141"/>
    </source>
</evidence>
<evidence type="ECO:0000256" key="6">
    <source>
        <dbReference type="SAM" id="MobiDB-lite"/>
    </source>
</evidence>
<dbReference type="GO" id="GO:0005737">
    <property type="term" value="C:cytoplasm"/>
    <property type="evidence" value="ECO:0007669"/>
    <property type="project" value="TreeGrafter"/>
</dbReference>
<protein>
    <submittedName>
        <fullName evidence="11">Uncharacterized protein LOC34618199</fullName>
    </submittedName>
</protein>
<dbReference type="Pfam" id="PF03105">
    <property type="entry name" value="SPX"/>
    <property type="match status" value="1"/>
</dbReference>
<accession>A0A6P6S526</accession>
<dbReference type="CDD" id="cd14447">
    <property type="entry name" value="SPX"/>
    <property type="match status" value="1"/>
</dbReference>
<feature type="transmembrane region" description="Helical" evidence="7">
    <location>
        <begin position="598"/>
        <end position="619"/>
    </location>
</feature>
<reference evidence="11" key="1">
    <citation type="submission" date="2025-08" db="UniProtKB">
        <authorList>
            <consortium name="RefSeq"/>
        </authorList>
    </citation>
    <scope>IDENTIFICATION</scope>
</reference>
<feature type="transmembrane region" description="Helical" evidence="7">
    <location>
        <begin position="346"/>
        <end position="364"/>
    </location>
</feature>
<dbReference type="InterPro" id="IPR004342">
    <property type="entry name" value="EXS_C"/>
</dbReference>
<dbReference type="GeneID" id="34618199"/>
<evidence type="ECO:0000259" key="9">
    <source>
        <dbReference type="PROSITE" id="PS51382"/>
    </source>
</evidence>
<evidence type="ECO:0000256" key="3">
    <source>
        <dbReference type="ARBA" id="ARBA00022692"/>
    </source>
</evidence>
<dbReference type="GO" id="GO:0016020">
    <property type="term" value="C:membrane"/>
    <property type="evidence" value="ECO:0007669"/>
    <property type="project" value="UniProtKB-SubCell"/>
</dbReference>
<name>A0A6P6S526_9EIME</name>
<evidence type="ECO:0000256" key="7">
    <source>
        <dbReference type="SAM" id="Phobius"/>
    </source>
</evidence>
<feature type="transmembrane region" description="Helical" evidence="7">
    <location>
        <begin position="555"/>
        <end position="578"/>
    </location>
</feature>
<organism evidence="10 11">
    <name type="scientific">Cyclospora cayetanensis</name>
    <dbReference type="NCBI Taxonomy" id="88456"/>
    <lineage>
        <taxon>Eukaryota</taxon>
        <taxon>Sar</taxon>
        <taxon>Alveolata</taxon>
        <taxon>Apicomplexa</taxon>
        <taxon>Conoidasida</taxon>
        <taxon>Coccidia</taxon>
        <taxon>Eucoccidiorida</taxon>
        <taxon>Eimeriorina</taxon>
        <taxon>Eimeriidae</taxon>
        <taxon>Cyclospora</taxon>
    </lineage>
</organism>
<feature type="transmembrane region" description="Helical" evidence="7">
    <location>
        <begin position="531"/>
        <end position="549"/>
    </location>
</feature>
<evidence type="ECO:0000259" key="8">
    <source>
        <dbReference type="PROSITE" id="PS51380"/>
    </source>
</evidence>
<dbReference type="PANTHER" id="PTHR10783">
    <property type="entry name" value="XENOTROPIC AND POLYTROPIC RETROVIRUS RECEPTOR 1-RELATED"/>
    <property type="match status" value="1"/>
</dbReference>
<feature type="transmembrane region" description="Helical" evidence="7">
    <location>
        <begin position="420"/>
        <end position="439"/>
    </location>
</feature>
<dbReference type="OrthoDB" id="354414at2759"/>
<dbReference type="PROSITE" id="PS51382">
    <property type="entry name" value="SPX"/>
    <property type="match status" value="1"/>
</dbReference>
<keyword evidence="4 7" id="KW-1133">Transmembrane helix</keyword>
<keyword evidence="10" id="KW-1185">Reference proteome</keyword>
<comment type="similarity">
    <text evidence="2">Belongs to the SYG1 (TC 2.A.94) family.</text>
</comment>
<feature type="domain" description="EXS" evidence="8">
    <location>
        <begin position="494"/>
        <end position="691"/>
    </location>
</feature>
<feature type="transmembrane region" description="Helical" evidence="7">
    <location>
        <begin position="385"/>
        <end position="408"/>
    </location>
</feature>
<feature type="compositionally biased region" description="Polar residues" evidence="6">
    <location>
        <begin position="715"/>
        <end position="724"/>
    </location>
</feature>
<keyword evidence="5 7" id="KW-0472">Membrane</keyword>
<dbReference type="Pfam" id="PF03124">
    <property type="entry name" value="EXS"/>
    <property type="match status" value="1"/>
</dbReference>
<sequence length="724" mass="79405">MKFGAKFQSYTVPEWQEHYVDYQCLKALLKQQKRRLAAVDAPGYLAKFFPTRWHPNADKAPDSVGIASAKKLDGSTLRCASSQLCAGLPLQAAASAFGSGVAEEKTQHSSNGSAQRLEILKNVATTNSIPLAGSYQESPDAVKQPLLQSPQWQREGCQIGVTSPAEGQQGGSSARKLEALRVECVEAFRAAVEKEKTKVAAFFKDELGFLEDKLHAVSTELKAFSAARRRRALTKNAEGSARTRATCLEKTASTTHSKSGLSSSALAGVGEAEETALSSQRSARALYRQVAGEDSELSLDVLPLRTAEGLSVALSPFVGRVGPRGCRCAVLAWEFKCSFAVLRLRLAFALSFLWFATASAMAVMERYGVNYRFLLDLAPRGKASSISFFATAALHFVVTTATCVLYLADARLRLMGGSQMYHIYPLGLLLLQLLLLLIPSRSLTYRARRQVLAELYTVLKAGVFAVRDVKLVANIIGDVLTSLAKPLGDLHYLVCYLRRAALAILHRLIPDAYALFRCAEAGCGCIHLMNMAKYACGILVLITTNAPWLDWGVSVYAMCLLWVFSYCLGSLFMLYWDVRVDWGLLPTPDRFIRMQGRLMYPAWMYGAIAVTNAMGRLTWAMTLMPISFVGNKSLSGNLVLLFISVVEILRRGAWVVLRLENEHVNNSSRFRAILWVPPLHQTRLEMLEGDPLIQANSPSSFAQTKGASARGGQQHELSGFSSNV</sequence>
<dbReference type="RefSeq" id="XP_026194430.1">
    <property type="nucleotide sequence ID" value="XM_026338645.1"/>
</dbReference>
<dbReference type="InterPro" id="IPR004331">
    <property type="entry name" value="SPX_dom"/>
</dbReference>
<comment type="subcellular location">
    <subcellularLocation>
        <location evidence="1">Membrane</location>
        <topology evidence="1">Multi-pass membrane protein</topology>
    </subcellularLocation>
</comment>
<evidence type="ECO:0000313" key="11">
    <source>
        <dbReference type="RefSeq" id="XP_026194430.1"/>
    </source>
</evidence>
<feature type="region of interest" description="Disordered" evidence="6">
    <location>
        <begin position="702"/>
        <end position="724"/>
    </location>
</feature>
<dbReference type="AlphaFoldDB" id="A0A6P6S526"/>
<feature type="domain" description="SPX" evidence="9">
    <location>
        <begin position="1"/>
        <end position="287"/>
    </location>
</feature>
<evidence type="ECO:0000313" key="10">
    <source>
        <dbReference type="Proteomes" id="UP000515125"/>
    </source>
</evidence>
<evidence type="ECO:0000256" key="4">
    <source>
        <dbReference type="ARBA" id="ARBA00022989"/>
    </source>
</evidence>
<keyword evidence="3 7" id="KW-0812">Transmembrane</keyword>
<proteinExistence type="inferred from homology"/>
<gene>
    <name evidence="11" type="primary">LOC34618199</name>
</gene>
<evidence type="ECO:0000256" key="5">
    <source>
        <dbReference type="ARBA" id="ARBA00023136"/>
    </source>
</evidence>
<evidence type="ECO:0000256" key="2">
    <source>
        <dbReference type="ARBA" id="ARBA00009665"/>
    </source>
</evidence>